<evidence type="ECO:0000256" key="1">
    <source>
        <dbReference type="SAM" id="Coils"/>
    </source>
</evidence>
<dbReference type="GO" id="GO:0061001">
    <property type="term" value="P:regulation of dendritic spine morphogenesis"/>
    <property type="evidence" value="ECO:0007669"/>
    <property type="project" value="TreeGrafter"/>
</dbReference>
<feature type="compositionally biased region" description="Low complexity" evidence="2">
    <location>
        <begin position="481"/>
        <end position="497"/>
    </location>
</feature>
<feature type="region of interest" description="Disordered" evidence="2">
    <location>
        <begin position="651"/>
        <end position="741"/>
    </location>
</feature>
<dbReference type="EMBL" id="VXAV01001299">
    <property type="protein sequence ID" value="NXL84265.1"/>
    <property type="molecule type" value="Genomic_DNA"/>
</dbReference>
<name>A0A7L0VYP7_ALELA</name>
<gene>
    <name evidence="3" type="primary">Srcin1_1</name>
    <name evidence="3" type="ORF">ALELAT_R14988</name>
</gene>
<feature type="compositionally biased region" description="Low complexity" evidence="2">
    <location>
        <begin position="683"/>
        <end position="693"/>
    </location>
</feature>
<feature type="non-terminal residue" evidence="3">
    <location>
        <position position="757"/>
    </location>
</feature>
<feature type="region of interest" description="Disordered" evidence="2">
    <location>
        <begin position="1"/>
        <end position="93"/>
    </location>
</feature>
<feature type="compositionally biased region" description="Basic and acidic residues" evidence="2">
    <location>
        <begin position="409"/>
        <end position="419"/>
    </location>
</feature>
<evidence type="ECO:0000313" key="3">
    <source>
        <dbReference type="EMBL" id="NXL84265.1"/>
    </source>
</evidence>
<feature type="compositionally biased region" description="Basic and acidic residues" evidence="2">
    <location>
        <begin position="1"/>
        <end position="12"/>
    </location>
</feature>
<protein>
    <submittedName>
        <fullName evidence="3">SRCN1 inhibitor</fullName>
    </submittedName>
</protein>
<feature type="region of interest" description="Disordered" evidence="2">
    <location>
        <begin position="128"/>
        <end position="242"/>
    </location>
</feature>
<comment type="caution">
    <text evidence="3">The sequence shown here is derived from an EMBL/GenBank/DDBJ whole genome shotgun (WGS) entry which is preliminary data.</text>
</comment>
<dbReference type="Proteomes" id="UP000562322">
    <property type="component" value="Unassembled WGS sequence"/>
</dbReference>
<feature type="coiled-coil region" evidence="1">
    <location>
        <begin position="604"/>
        <end position="631"/>
    </location>
</feature>
<accession>A0A7L0VYP7</accession>
<keyword evidence="4" id="KW-1185">Reference proteome</keyword>
<keyword evidence="1" id="KW-0175">Coiled coil</keyword>
<dbReference type="GO" id="GO:0014069">
    <property type="term" value="C:postsynaptic density"/>
    <property type="evidence" value="ECO:0007669"/>
    <property type="project" value="TreeGrafter"/>
</dbReference>
<sequence length="757" mass="79600">MAPETDFSKGLDLEMPTSPPVSLHHLTAVTETLGMPSFGHSPPQTQTHPSKSNNPSRAPEMVPAKTQTGPETPSKKSVDKAVSVEAAERDWEEKRAALTQYSAKDINRLLEETQAELMKAIPDLEFAAKHKQAAGSSSAASTPEHKPSKPQHAQKSTGKVDPNGRRGSDELTVPRYRTEKPSKSPPPPPPRRSFPSSHGLTTTRSGEVIVTSKKEPGFMKKAESEELETQKPQVKLRRTVSEVVRPASTPPIIASAIKDDDDEDRIIAELEVFQRSSASPFIPKLRYDPLTAAVSPGHADVWPNGASVAAEGWKELAAPAPPGSRAFSLPQIVLTEWVSAPPSPEPETPVEAGCSEHGDAAGSGGAGGERAAEAGRRCRVSAGTPGKSLCTPGSLPASAPQLSSTSSRGCDRTPGETHRFPPARSKVPALSKHRASWPAAEEGRGAALNSAGRQDGSSKTSPQGPLAEQPPPPRGEATDPGAGATALGASAGSKGSGPIPQLPSDAETRGAARQDAPLPPGHGVCKPAQREQCGSLPVPKARCSPAQRGKGWGRAGHPLCAAPWGRGGEGLSGAGGLCSPGPRGRSEGELSPLHCMSPRSKEIYEGTYQRLDSLEETIRELEMTISEISSHPSAEFMFPKELLGQAVPEDAGTEAKEAAGQLERSGSDDGTALDLSQAKADAPKSPSLSQTKPPLLPKPQLPLGSPQSGGVSIPAMKMVNPASRLKQSQQGSPDKSKHIKQRMEYMRIQGQQQVAYL</sequence>
<feature type="compositionally biased region" description="Polar residues" evidence="2">
    <location>
        <begin position="42"/>
        <end position="56"/>
    </location>
</feature>
<feature type="non-terminal residue" evidence="3">
    <location>
        <position position="1"/>
    </location>
</feature>
<organism evidence="3 4">
    <name type="scientific">Alectura lathami</name>
    <name type="common">Australian brush turkey</name>
    <dbReference type="NCBI Taxonomy" id="81907"/>
    <lineage>
        <taxon>Eukaryota</taxon>
        <taxon>Metazoa</taxon>
        <taxon>Chordata</taxon>
        <taxon>Craniata</taxon>
        <taxon>Vertebrata</taxon>
        <taxon>Euteleostomi</taxon>
        <taxon>Archelosauria</taxon>
        <taxon>Archosauria</taxon>
        <taxon>Dinosauria</taxon>
        <taxon>Saurischia</taxon>
        <taxon>Theropoda</taxon>
        <taxon>Coelurosauria</taxon>
        <taxon>Aves</taxon>
        <taxon>Neognathae</taxon>
        <taxon>Galloanserae</taxon>
        <taxon>Galliformes</taxon>
        <taxon>Megapodiidae</taxon>
        <taxon>Alectura</taxon>
    </lineage>
</organism>
<dbReference type="PANTHER" id="PTHR22741">
    <property type="entry name" value="P140CAP/SNIP-RELATED"/>
    <property type="match status" value="1"/>
</dbReference>
<feature type="compositionally biased region" description="Polar residues" evidence="2">
    <location>
        <begin position="451"/>
        <end position="461"/>
    </location>
</feature>
<dbReference type="GO" id="GO:0005737">
    <property type="term" value="C:cytoplasm"/>
    <property type="evidence" value="ECO:0007669"/>
    <property type="project" value="TreeGrafter"/>
</dbReference>
<evidence type="ECO:0000313" key="4">
    <source>
        <dbReference type="Proteomes" id="UP000562322"/>
    </source>
</evidence>
<dbReference type="OrthoDB" id="6022652at2759"/>
<feature type="compositionally biased region" description="Basic and acidic residues" evidence="2">
    <location>
        <begin position="212"/>
        <end position="224"/>
    </location>
</feature>
<proteinExistence type="predicted"/>
<feature type="compositionally biased region" description="Pro residues" evidence="2">
    <location>
        <begin position="183"/>
        <end position="192"/>
    </location>
</feature>
<dbReference type="AlphaFoldDB" id="A0A7L0VYP7"/>
<dbReference type="PANTHER" id="PTHR22741:SF5">
    <property type="entry name" value="SRC KINASE SIGNALING INHIBITOR 1"/>
    <property type="match status" value="1"/>
</dbReference>
<dbReference type="GO" id="GO:0015629">
    <property type="term" value="C:actin cytoskeleton"/>
    <property type="evidence" value="ECO:0007669"/>
    <property type="project" value="TreeGrafter"/>
</dbReference>
<reference evidence="3 4" key="1">
    <citation type="submission" date="2019-09" db="EMBL/GenBank/DDBJ databases">
        <title>Bird 10,000 Genomes (B10K) Project - Family phase.</title>
        <authorList>
            <person name="Zhang G."/>
        </authorList>
    </citation>
    <scope>NUCLEOTIDE SEQUENCE [LARGE SCALE GENOMIC DNA]</scope>
    <source>
        <strain evidence="3">B10K-DU-001-39</strain>
        <tissue evidence="3">Muscle</tissue>
    </source>
</reference>
<dbReference type="InterPro" id="IPR051825">
    <property type="entry name" value="SRCIN1"/>
</dbReference>
<evidence type="ECO:0000256" key="2">
    <source>
        <dbReference type="SAM" id="MobiDB-lite"/>
    </source>
</evidence>
<feature type="region of interest" description="Disordered" evidence="2">
    <location>
        <begin position="339"/>
        <end position="538"/>
    </location>
</feature>